<name>A0A6A3D591_HIBSY</name>
<dbReference type="InterPro" id="IPR012337">
    <property type="entry name" value="RNaseH-like_sf"/>
</dbReference>
<protein>
    <recommendedName>
        <fullName evidence="1">RNase H type-1 domain-containing protein</fullName>
    </recommendedName>
</protein>
<evidence type="ECO:0000313" key="3">
    <source>
        <dbReference type="Proteomes" id="UP000436088"/>
    </source>
</evidence>
<dbReference type="InterPro" id="IPR053151">
    <property type="entry name" value="RNase_H-like"/>
</dbReference>
<organism evidence="2 3">
    <name type="scientific">Hibiscus syriacus</name>
    <name type="common">Rose of Sharon</name>
    <dbReference type="NCBI Taxonomy" id="106335"/>
    <lineage>
        <taxon>Eukaryota</taxon>
        <taxon>Viridiplantae</taxon>
        <taxon>Streptophyta</taxon>
        <taxon>Embryophyta</taxon>
        <taxon>Tracheophyta</taxon>
        <taxon>Spermatophyta</taxon>
        <taxon>Magnoliopsida</taxon>
        <taxon>eudicotyledons</taxon>
        <taxon>Gunneridae</taxon>
        <taxon>Pentapetalae</taxon>
        <taxon>rosids</taxon>
        <taxon>malvids</taxon>
        <taxon>Malvales</taxon>
        <taxon>Malvaceae</taxon>
        <taxon>Malvoideae</taxon>
        <taxon>Hibiscus</taxon>
    </lineage>
</organism>
<proteinExistence type="predicted"/>
<gene>
    <name evidence="2" type="ORF">F3Y22_tig00000477pilonHSYRG00219</name>
</gene>
<comment type="caution">
    <text evidence="2">The sequence shown here is derived from an EMBL/GenBank/DDBJ whole genome shotgun (WGS) entry which is preliminary data.</text>
</comment>
<dbReference type="GO" id="GO:0004523">
    <property type="term" value="F:RNA-DNA hybrid ribonuclease activity"/>
    <property type="evidence" value="ECO:0007669"/>
    <property type="project" value="InterPro"/>
</dbReference>
<dbReference type="SUPFAM" id="SSF53098">
    <property type="entry name" value="Ribonuclease H-like"/>
    <property type="match status" value="1"/>
</dbReference>
<dbReference type="EMBL" id="VEPZ02000039">
    <property type="protein sequence ID" value="KAE8735058.1"/>
    <property type="molecule type" value="Genomic_DNA"/>
</dbReference>
<dbReference type="PANTHER" id="PTHR47723">
    <property type="entry name" value="OS05G0353850 PROTEIN"/>
    <property type="match status" value="1"/>
</dbReference>
<sequence length="105" mass="12076">MQRSYIQNMREETWQALNLPWIKMNTDDTRKASSGETTCGGVIRDYGRRWIFGYAKRIGLCSSLKAELWGIYEGLQAAWKLGVRQIQFETDSSEAVKLIRDNPGN</sequence>
<accession>A0A6A3D591</accession>
<dbReference type="AlphaFoldDB" id="A0A6A3D591"/>
<dbReference type="Pfam" id="PF13456">
    <property type="entry name" value="RVT_3"/>
    <property type="match status" value="1"/>
</dbReference>
<dbReference type="Gene3D" id="3.30.420.10">
    <property type="entry name" value="Ribonuclease H-like superfamily/Ribonuclease H"/>
    <property type="match status" value="1"/>
</dbReference>
<dbReference type="PANTHER" id="PTHR47723:SF19">
    <property type="entry name" value="POLYNUCLEOTIDYL TRANSFERASE, RIBONUCLEASE H-LIKE SUPERFAMILY PROTEIN"/>
    <property type="match status" value="1"/>
</dbReference>
<evidence type="ECO:0000259" key="1">
    <source>
        <dbReference type="Pfam" id="PF13456"/>
    </source>
</evidence>
<dbReference type="Proteomes" id="UP000436088">
    <property type="component" value="Unassembled WGS sequence"/>
</dbReference>
<dbReference type="InterPro" id="IPR036397">
    <property type="entry name" value="RNaseH_sf"/>
</dbReference>
<dbReference type="InterPro" id="IPR044730">
    <property type="entry name" value="RNase_H-like_dom_plant"/>
</dbReference>
<feature type="domain" description="RNase H type-1" evidence="1">
    <location>
        <begin position="25"/>
        <end position="101"/>
    </location>
</feature>
<dbReference type="InterPro" id="IPR002156">
    <property type="entry name" value="RNaseH_domain"/>
</dbReference>
<dbReference type="CDD" id="cd06222">
    <property type="entry name" value="RNase_H_like"/>
    <property type="match status" value="1"/>
</dbReference>
<dbReference type="GO" id="GO:0003676">
    <property type="term" value="F:nucleic acid binding"/>
    <property type="evidence" value="ECO:0007669"/>
    <property type="project" value="InterPro"/>
</dbReference>
<reference evidence="2" key="1">
    <citation type="submission" date="2019-09" db="EMBL/GenBank/DDBJ databases">
        <title>Draft genome information of white flower Hibiscus syriacus.</title>
        <authorList>
            <person name="Kim Y.-M."/>
        </authorList>
    </citation>
    <scope>NUCLEOTIDE SEQUENCE [LARGE SCALE GENOMIC DNA]</scope>
    <source>
        <strain evidence="2">YM2019G1</strain>
    </source>
</reference>
<evidence type="ECO:0000313" key="2">
    <source>
        <dbReference type="EMBL" id="KAE8735058.1"/>
    </source>
</evidence>
<keyword evidence="3" id="KW-1185">Reference proteome</keyword>